<name>A0A4U2Z8W3_9BACT</name>
<feature type="domain" description="Flagellar basal-body/hook protein C-terminal" evidence="6">
    <location>
        <begin position="375"/>
        <end position="416"/>
    </location>
</feature>
<dbReference type="PANTHER" id="PTHR30435">
    <property type="entry name" value="FLAGELLAR PROTEIN"/>
    <property type="match status" value="1"/>
</dbReference>
<evidence type="ECO:0000259" key="5">
    <source>
        <dbReference type="Pfam" id="PF00460"/>
    </source>
</evidence>
<dbReference type="PROSITE" id="PS00588">
    <property type="entry name" value="FLAGELLA_BB_ROD"/>
    <property type="match status" value="1"/>
</dbReference>
<evidence type="ECO:0000256" key="1">
    <source>
        <dbReference type="ARBA" id="ARBA00004117"/>
    </source>
</evidence>
<dbReference type="Pfam" id="PF00460">
    <property type="entry name" value="Flg_bb_rod"/>
    <property type="match status" value="1"/>
</dbReference>
<evidence type="ECO:0000313" key="9">
    <source>
        <dbReference type="Proteomes" id="UP000309561"/>
    </source>
</evidence>
<evidence type="ECO:0000256" key="4">
    <source>
        <dbReference type="RuleBase" id="RU362116"/>
    </source>
</evidence>
<dbReference type="GO" id="GO:0009425">
    <property type="term" value="C:bacterial-type flagellum basal body"/>
    <property type="evidence" value="ECO:0007669"/>
    <property type="project" value="UniProtKB-SubCell"/>
</dbReference>
<evidence type="ECO:0000313" key="8">
    <source>
        <dbReference type="EMBL" id="TKI70886.1"/>
    </source>
</evidence>
<keyword evidence="8" id="KW-0282">Flagellum</keyword>
<dbReference type="EMBL" id="SZPX01000001">
    <property type="protein sequence ID" value="TKI70886.1"/>
    <property type="molecule type" value="Genomic_DNA"/>
</dbReference>
<dbReference type="RefSeq" id="WP_137011169.1">
    <property type="nucleotide sequence ID" value="NZ_SZPX01000001.1"/>
</dbReference>
<dbReference type="AlphaFoldDB" id="A0A4U2Z8W3"/>
<dbReference type="InterPro" id="IPR053967">
    <property type="entry name" value="LlgE_F_G-like_D1"/>
</dbReference>
<comment type="caution">
    <text evidence="8">The sequence shown here is derived from an EMBL/GenBank/DDBJ whole genome shotgun (WGS) entry which is preliminary data.</text>
</comment>
<evidence type="ECO:0000259" key="7">
    <source>
        <dbReference type="Pfam" id="PF22692"/>
    </source>
</evidence>
<evidence type="ECO:0000256" key="3">
    <source>
        <dbReference type="ARBA" id="ARBA00023143"/>
    </source>
</evidence>
<dbReference type="InterPro" id="IPR001444">
    <property type="entry name" value="Flag_bb_rod_N"/>
</dbReference>
<dbReference type="Gene3D" id="2.60.98.20">
    <property type="entry name" value="Flagellar hook protein FlgE"/>
    <property type="match status" value="1"/>
</dbReference>
<keyword evidence="9" id="KW-1185">Reference proteome</keyword>
<keyword evidence="3 4" id="KW-0975">Bacterial flagellum</keyword>
<keyword evidence="8" id="KW-0966">Cell projection</keyword>
<dbReference type="Pfam" id="PF22692">
    <property type="entry name" value="LlgE_F_G_D1"/>
    <property type="match status" value="1"/>
</dbReference>
<proteinExistence type="inferred from homology"/>
<comment type="subcellular location">
    <subcellularLocation>
        <location evidence="1 4">Bacterial flagellum basal body</location>
    </subcellularLocation>
</comment>
<feature type="domain" description="Flagellar basal body rod protein N-terminal" evidence="5">
    <location>
        <begin position="6"/>
        <end position="36"/>
    </location>
</feature>
<dbReference type="InterPro" id="IPR037925">
    <property type="entry name" value="FlgE/F/G-like"/>
</dbReference>
<sequence length="418" mass="44650">MMSQAFYTGINGIKAHQYGIDVISDNLANISTVGFRGYTTEFSSLFEEALVTASSFSNASSGVGIGTKLNAVAMNESKGVLQLSDRSTDLAILGDGWFGIQGEGKPLYTRDGAFTFDKNRDLVTNDGYYVLGTMGNNINNGVLTQQLAEVELGAVDAQQKLQFPEDLLFPVQPTTEAKFYGNLTALDETRVISSGIIDAQNNRNNLRLEFTKSIPQVSPGSQWDITATVENLEGTKIYSTSSGVASFDAAGALISNTLTSINNNGTNVAIDLGSGYDGVIAMGDEFSASSSANGLEAGDLLGYDINKNGEVIATFSNGMQSAVGMVAVYHFQNDRGLERVSGSRFAESQNSGRAIFFQDENGKNIIGTDMTNFKLEGSNVDMTVGLTEIIIMQRSYDANSKSITTADEMLQKALSMDA</sequence>
<keyword evidence="8" id="KW-0969">Cilium</keyword>
<protein>
    <submittedName>
        <fullName evidence="8">Flagellar hook protein FlgE</fullName>
    </submittedName>
</protein>
<feature type="domain" description="Flagellar hook protein FlgE/F/G-like D1" evidence="7">
    <location>
        <begin position="91"/>
        <end position="137"/>
    </location>
</feature>
<reference evidence="8 9" key="1">
    <citation type="submission" date="2019-04" db="EMBL/GenBank/DDBJ databases">
        <title>Sulfurimonas crateris sp. nov. a facultative anaerobic sulfur-oxidizing chemolithautotrophic bacterium isolated from a terrestrial mud vulcano.</title>
        <authorList>
            <person name="Ratnikova N.M."/>
            <person name="Slobodkin A.I."/>
            <person name="Merkel A.Y."/>
            <person name="Novikov A."/>
            <person name="Bonch-Osmolovskaya E.A."/>
            <person name="Slobodkina G.B."/>
        </authorList>
    </citation>
    <scope>NUCLEOTIDE SEQUENCE [LARGE SCALE GENOMIC DNA]</scope>
    <source>
        <strain evidence="8 9">SN118</strain>
    </source>
</reference>
<dbReference type="PANTHER" id="PTHR30435:SF19">
    <property type="entry name" value="FLAGELLAR BASAL-BODY ROD PROTEIN FLGG"/>
    <property type="match status" value="1"/>
</dbReference>
<evidence type="ECO:0000256" key="2">
    <source>
        <dbReference type="ARBA" id="ARBA00009677"/>
    </source>
</evidence>
<dbReference type="InterPro" id="IPR037058">
    <property type="entry name" value="Falgellar_hook_FlgE_sf"/>
</dbReference>
<dbReference type="InterPro" id="IPR010930">
    <property type="entry name" value="Flg_bb/hook_C_dom"/>
</dbReference>
<dbReference type="NCBIfam" id="TIGR03506">
    <property type="entry name" value="FlgEFG_subfam"/>
    <property type="match status" value="1"/>
</dbReference>
<accession>A0A4U2Z8W3</accession>
<gene>
    <name evidence="8" type="ORF">FCU45_00400</name>
</gene>
<evidence type="ECO:0000259" key="6">
    <source>
        <dbReference type="Pfam" id="PF06429"/>
    </source>
</evidence>
<dbReference type="Proteomes" id="UP000309561">
    <property type="component" value="Unassembled WGS sequence"/>
</dbReference>
<comment type="similarity">
    <text evidence="2 4">Belongs to the flagella basal body rod proteins family.</text>
</comment>
<dbReference type="InterPro" id="IPR019776">
    <property type="entry name" value="Flagellar_basal_body_rod_CS"/>
</dbReference>
<dbReference type="Pfam" id="PF06429">
    <property type="entry name" value="Flg_bbr_C"/>
    <property type="match status" value="1"/>
</dbReference>
<dbReference type="GO" id="GO:0071978">
    <property type="term" value="P:bacterial-type flagellum-dependent swarming motility"/>
    <property type="evidence" value="ECO:0007669"/>
    <property type="project" value="TreeGrafter"/>
</dbReference>
<dbReference type="InterPro" id="IPR020013">
    <property type="entry name" value="Flagellar_FlgE/F/G"/>
</dbReference>
<dbReference type="SUPFAM" id="SSF117143">
    <property type="entry name" value="Flagellar hook protein flgE"/>
    <property type="match status" value="1"/>
</dbReference>
<organism evidence="8 9">
    <name type="scientific">Sulfurimonas crateris</name>
    <dbReference type="NCBI Taxonomy" id="2574727"/>
    <lineage>
        <taxon>Bacteria</taxon>
        <taxon>Pseudomonadati</taxon>
        <taxon>Campylobacterota</taxon>
        <taxon>Epsilonproteobacteria</taxon>
        <taxon>Campylobacterales</taxon>
        <taxon>Sulfurimonadaceae</taxon>
        <taxon>Sulfurimonas</taxon>
    </lineage>
</organism>
<dbReference type="OrthoDB" id="9804559at2"/>